<gene>
    <name evidence="2" type="ORF">S01H1_82975</name>
</gene>
<proteinExistence type="predicted"/>
<dbReference type="EMBL" id="BARS01056318">
    <property type="protein sequence ID" value="GAG42373.1"/>
    <property type="molecule type" value="Genomic_DNA"/>
</dbReference>
<sequence length="83" mass="8877">AFQLGRHAGMKQAGVKEKEWLTSRDGLVRTEETSAANHVELDGEQVDISETFSNGLEHPGDPSGPPEEVINCRCDSIPAGSAD</sequence>
<name>X0Y0R1_9ZZZZ</name>
<feature type="region of interest" description="Disordered" evidence="1">
    <location>
        <begin position="50"/>
        <end position="83"/>
    </location>
</feature>
<protein>
    <recommendedName>
        <fullName evidence="3">Phage head morphogenesis domain-containing protein</fullName>
    </recommendedName>
</protein>
<comment type="caution">
    <text evidence="2">The sequence shown here is derived from an EMBL/GenBank/DDBJ whole genome shotgun (WGS) entry which is preliminary data.</text>
</comment>
<organism evidence="2">
    <name type="scientific">marine sediment metagenome</name>
    <dbReference type="NCBI Taxonomy" id="412755"/>
    <lineage>
        <taxon>unclassified sequences</taxon>
        <taxon>metagenomes</taxon>
        <taxon>ecological metagenomes</taxon>
    </lineage>
</organism>
<accession>X0Y0R1</accession>
<evidence type="ECO:0000256" key="1">
    <source>
        <dbReference type="SAM" id="MobiDB-lite"/>
    </source>
</evidence>
<evidence type="ECO:0008006" key="3">
    <source>
        <dbReference type="Google" id="ProtNLM"/>
    </source>
</evidence>
<feature type="non-terminal residue" evidence="2">
    <location>
        <position position="1"/>
    </location>
</feature>
<evidence type="ECO:0000313" key="2">
    <source>
        <dbReference type="EMBL" id="GAG42373.1"/>
    </source>
</evidence>
<dbReference type="AlphaFoldDB" id="X0Y0R1"/>
<reference evidence="2" key="1">
    <citation type="journal article" date="2014" name="Front. Microbiol.">
        <title>High frequency of phylogenetically diverse reductive dehalogenase-homologous genes in deep subseafloor sedimentary metagenomes.</title>
        <authorList>
            <person name="Kawai M."/>
            <person name="Futagami T."/>
            <person name="Toyoda A."/>
            <person name="Takaki Y."/>
            <person name="Nishi S."/>
            <person name="Hori S."/>
            <person name="Arai W."/>
            <person name="Tsubouchi T."/>
            <person name="Morono Y."/>
            <person name="Uchiyama I."/>
            <person name="Ito T."/>
            <person name="Fujiyama A."/>
            <person name="Inagaki F."/>
            <person name="Takami H."/>
        </authorList>
    </citation>
    <scope>NUCLEOTIDE SEQUENCE</scope>
    <source>
        <strain evidence="2">Expedition CK06-06</strain>
    </source>
</reference>